<evidence type="ECO:0008006" key="4">
    <source>
        <dbReference type="Google" id="ProtNLM"/>
    </source>
</evidence>
<evidence type="ECO:0000256" key="1">
    <source>
        <dbReference type="SAM" id="SignalP"/>
    </source>
</evidence>
<sequence>MKAIYFSLALLLSINFCNAKIFYGDNDSIKKSINKPSFTALTITRIGHTGNKKEKVKMTKDENEDWNIDYTAYQNDQEMINLETLQNDSLWFEVLKTKIHFLPDWEDIQYKFSTFLEADLGNGTELLEDHFLVLGESDEIEIWTDKDQKYNKISYALPDSYYKKIPEVDETKAVATLIEIFRDKYQIFE</sequence>
<dbReference type="RefSeq" id="WP_092542701.1">
    <property type="nucleotide sequence ID" value="NZ_FOKV01000004.1"/>
</dbReference>
<reference evidence="3" key="1">
    <citation type="submission" date="2016-10" db="EMBL/GenBank/DDBJ databases">
        <authorList>
            <person name="Varghese N."/>
            <person name="Submissions S."/>
        </authorList>
    </citation>
    <scope>NUCLEOTIDE SEQUENCE [LARGE SCALE GENOMIC DNA]</scope>
    <source>
        <strain evidence="3">DSM 24499</strain>
    </source>
</reference>
<dbReference type="OrthoDB" id="766105at2"/>
<evidence type="ECO:0000313" key="3">
    <source>
        <dbReference type="Proteomes" id="UP000199438"/>
    </source>
</evidence>
<protein>
    <recommendedName>
        <fullName evidence="4">GLPGLI family protein</fullName>
    </recommendedName>
</protein>
<dbReference type="Proteomes" id="UP000199438">
    <property type="component" value="Unassembled WGS sequence"/>
</dbReference>
<keyword evidence="1" id="KW-0732">Signal</keyword>
<organism evidence="2 3">
    <name type="scientific">Zunongwangia mangrovi</name>
    <dbReference type="NCBI Taxonomy" id="1334022"/>
    <lineage>
        <taxon>Bacteria</taxon>
        <taxon>Pseudomonadati</taxon>
        <taxon>Bacteroidota</taxon>
        <taxon>Flavobacteriia</taxon>
        <taxon>Flavobacteriales</taxon>
        <taxon>Flavobacteriaceae</taxon>
        <taxon>Zunongwangia</taxon>
    </lineage>
</organism>
<name>A0A1I1J6V0_9FLAO</name>
<feature type="signal peptide" evidence="1">
    <location>
        <begin position="1"/>
        <end position="19"/>
    </location>
</feature>
<evidence type="ECO:0000313" key="2">
    <source>
        <dbReference type="EMBL" id="SFC44105.1"/>
    </source>
</evidence>
<feature type="chain" id="PRO_5011761434" description="GLPGLI family protein" evidence="1">
    <location>
        <begin position="20"/>
        <end position="189"/>
    </location>
</feature>
<accession>A0A1I1J6V0</accession>
<dbReference type="EMBL" id="FOKV01000004">
    <property type="protein sequence ID" value="SFC44105.1"/>
    <property type="molecule type" value="Genomic_DNA"/>
</dbReference>
<gene>
    <name evidence="2" type="ORF">SAMN04487907_104191</name>
</gene>
<dbReference type="AlphaFoldDB" id="A0A1I1J6V0"/>
<proteinExistence type="predicted"/>
<dbReference type="STRING" id="1334022.SAMN04487907_104191"/>
<keyword evidence="3" id="KW-1185">Reference proteome</keyword>